<accession>A0ABS8QDP2</accession>
<dbReference type="SUPFAM" id="SSF50199">
    <property type="entry name" value="Staphylococcal nuclease"/>
    <property type="match status" value="1"/>
</dbReference>
<dbReference type="EMBL" id="JAJODE010000001">
    <property type="protein sequence ID" value="MCD4837403.1"/>
    <property type="molecule type" value="Genomic_DNA"/>
</dbReference>
<feature type="domain" description="Excalibur calcium-binding" evidence="2">
    <location>
        <begin position="95"/>
        <end position="131"/>
    </location>
</feature>
<feature type="region of interest" description="Disordered" evidence="1">
    <location>
        <begin position="107"/>
        <end position="132"/>
    </location>
</feature>
<feature type="compositionally biased region" description="Basic and acidic residues" evidence="1">
    <location>
        <begin position="120"/>
        <end position="132"/>
    </location>
</feature>
<organism evidence="3 4">
    <name type="scientific">Neobacillus sedimentimangrovi</name>
    <dbReference type="NCBI Taxonomy" id="2699460"/>
    <lineage>
        <taxon>Bacteria</taxon>
        <taxon>Bacillati</taxon>
        <taxon>Bacillota</taxon>
        <taxon>Bacilli</taxon>
        <taxon>Bacillales</taxon>
        <taxon>Bacillaceae</taxon>
        <taxon>Neobacillus</taxon>
    </lineage>
</organism>
<dbReference type="Pfam" id="PF05901">
    <property type="entry name" value="Excalibur"/>
    <property type="match status" value="1"/>
</dbReference>
<dbReference type="Gene3D" id="2.40.50.90">
    <property type="match status" value="1"/>
</dbReference>
<evidence type="ECO:0000313" key="3">
    <source>
        <dbReference type="EMBL" id="MCD4837403.1"/>
    </source>
</evidence>
<sequence>MFNADLVLNGYAEPSTYPPDVKYSDYFVKFAREARSNQTGLFAYGENGTTKGDLDPKETSKPATTYRNSNTSSSSSTTSSATTTPSSSSNGDIEFFANCTELRKKYPNGVPASHPAYQSKMDRDKDNYACER</sequence>
<dbReference type="InterPro" id="IPR008613">
    <property type="entry name" value="Excalibur_Ca-bd_domain"/>
</dbReference>
<gene>
    <name evidence="3" type="ORF">LRS37_00665</name>
</gene>
<proteinExistence type="predicted"/>
<dbReference type="InterPro" id="IPR035437">
    <property type="entry name" value="SNase_OB-fold_sf"/>
</dbReference>
<evidence type="ECO:0000256" key="1">
    <source>
        <dbReference type="SAM" id="MobiDB-lite"/>
    </source>
</evidence>
<evidence type="ECO:0000313" key="4">
    <source>
        <dbReference type="Proteomes" id="UP001162836"/>
    </source>
</evidence>
<comment type="caution">
    <text evidence="3">The sequence shown here is derived from an EMBL/GenBank/DDBJ whole genome shotgun (WGS) entry which is preliminary data.</text>
</comment>
<name>A0ABS8QDP2_9BACI</name>
<keyword evidence="4" id="KW-1185">Reference proteome</keyword>
<dbReference type="SMART" id="SM00894">
    <property type="entry name" value="Excalibur"/>
    <property type="match status" value="1"/>
</dbReference>
<feature type="compositionally biased region" description="Low complexity" evidence="1">
    <location>
        <begin position="64"/>
        <end position="90"/>
    </location>
</feature>
<protein>
    <submittedName>
        <fullName evidence="3">Excalibur calcium-binding domain-containing protein</fullName>
    </submittedName>
</protein>
<dbReference type="Proteomes" id="UP001162836">
    <property type="component" value="Unassembled WGS sequence"/>
</dbReference>
<evidence type="ECO:0000259" key="2">
    <source>
        <dbReference type="SMART" id="SM00894"/>
    </source>
</evidence>
<feature type="region of interest" description="Disordered" evidence="1">
    <location>
        <begin position="39"/>
        <end position="92"/>
    </location>
</feature>
<reference evidence="3 4" key="1">
    <citation type="journal article" date="2023" name="Antonie Van Leeuwenhoek">
        <title>Unveiling the genomic potential of a novel thermostable glycoside hydrolases producing Neobacillus sedimentimangrovi UE25.</title>
        <authorList>
            <person name="Ejaz U."/>
            <person name="Saleem F."/>
            <person name="Rashid R."/>
            <person name="Hasan K.A."/>
            <person name="Syed M.N."/>
            <person name="Sohail M."/>
        </authorList>
    </citation>
    <scope>NUCLEOTIDE SEQUENCE [LARGE SCALE GENOMIC DNA]</scope>
    <source>
        <strain evidence="3 4">UE25</strain>
    </source>
</reference>